<evidence type="ECO:0000259" key="9">
    <source>
        <dbReference type="Pfam" id="PF12161"/>
    </source>
</evidence>
<dbReference type="GO" id="GO:0004519">
    <property type="term" value="F:endonuclease activity"/>
    <property type="evidence" value="ECO:0007669"/>
    <property type="project" value="UniProtKB-KW"/>
</dbReference>
<name>A0A480AUP4_9BURK</name>
<evidence type="ECO:0000256" key="2">
    <source>
        <dbReference type="ARBA" id="ARBA00011900"/>
    </source>
</evidence>
<dbReference type="Pfam" id="PF12161">
    <property type="entry name" value="HsdM_N"/>
    <property type="match status" value="1"/>
</dbReference>
<protein>
    <recommendedName>
        <fullName evidence="2">site-specific DNA-methyltransferase (adenine-specific)</fullName>
        <ecNumber evidence="2">2.1.1.72</ecNumber>
    </recommendedName>
</protein>
<proteinExistence type="inferred from homology"/>
<dbReference type="GO" id="GO:0008170">
    <property type="term" value="F:N-methyltransferase activity"/>
    <property type="evidence" value="ECO:0007669"/>
    <property type="project" value="InterPro"/>
</dbReference>
<evidence type="ECO:0000259" key="8">
    <source>
        <dbReference type="Pfam" id="PF02384"/>
    </source>
</evidence>
<dbReference type="SUPFAM" id="SSF53335">
    <property type="entry name" value="S-adenosyl-L-methionine-dependent methyltransferases"/>
    <property type="match status" value="1"/>
</dbReference>
<dbReference type="OrthoDB" id="9784823at2"/>
<dbReference type="EMBL" id="BJCL01000014">
    <property type="protein sequence ID" value="GCL65151.1"/>
    <property type="molecule type" value="Genomic_DNA"/>
</dbReference>
<evidence type="ECO:0000313" key="11">
    <source>
        <dbReference type="Proteomes" id="UP000301751"/>
    </source>
</evidence>
<dbReference type="GO" id="GO:0009007">
    <property type="term" value="F:site-specific DNA-methyltransferase (adenine-specific) activity"/>
    <property type="evidence" value="ECO:0007669"/>
    <property type="project" value="UniProtKB-EC"/>
</dbReference>
<comment type="caution">
    <text evidence="10">The sequence shown here is derived from an EMBL/GenBank/DDBJ whole genome shotgun (WGS) entry which is preliminary data.</text>
</comment>
<keyword evidence="3" id="KW-0489">Methyltransferase</keyword>
<evidence type="ECO:0000256" key="7">
    <source>
        <dbReference type="ARBA" id="ARBA00047942"/>
    </source>
</evidence>
<comment type="catalytic activity">
    <reaction evidence="7">
        <text>a 2'-deoxyadenosine in DNA + S-adenosyl-L-methionine = an N(6)-methyl-2'-deoxyadenosine in DNA + S-adenosyl-L-homocysteine + H(+)</text>
        <dbReference type="Rhea" id="RHEA:15197"/>
        <dbReference type="Rhea" id="RHEA-COMP:12418"/>
        <dbReference type="Rhea" id="RHEA-COMP:12419"/>
        <dbReference type="ChEBI" id="CHEBI:15378"/>
        <dbReference type="ChEBI" id="CHEBI:57856"/>
        <dbReference type="ChEBI" id="CHEBI:59789"/>
        <dbReference type="ChEBI" id="CHEBI:90615"/>
        <dbReference type="ChEBI" id="CHEBI:90616"/>
        <dbReference type="EC" id="2.1.1.72"/>
    </reaction>
</comment>
<evidence type="ECO:0000256" key="6">
    <source>
        <dbReference type="ARBA" id="ARBA00022747"/>
    </source>
</evidence>
<dbReference type="RefSeq" id="WP_137734870.1">
    <property type="nucleotide sequence ID" value="NZ_BJCL01000014.1"/>
</dbReference>
<dbReference type="Proteomes" id="UP000301751">
    <property type="component" value="Unassembled WGS sequence"/>
</dbReference>
<dbReference type="GO" id="GO:0003677">
    <property type="term" value="F:DNA binding"/>
    <property type="evidence" value="ECO:0007669"/>
    <property type="project" value="InterPro"/>
</dbReference>
<dbReference type="Pfam" id="PF02384">
    <property type="entry name" value="N6_Mtase"/>
    <property type="match status" value="1"/>
</dbReference>
<dbReference type="PANTHER" id="PTHR42933:SF4">
    <property type="entry name" value="TYPE I RESTRICTION ENZYME ECOKI METHYLASE SUBUNIT"/>
    <property type="match status" value="1"/>
</dbReference>
<dbReference type="AlphaFoldDB" id="A0A480AUP4"/>
<evidence type="ECO:0000256" key="1">
    <source>
        <dbReference type="ARBA" id="ARBA00006594"/>
    </source>
</evidence>
<evidence type="ECO:0000313" key="10">
    <source>
        <dbReference type="EMBL" id="GCL65151.1"/>
    </source>
</evidence>
<dbReference type="PRINTS" id="PR00507">
    <property type="entry name" value="N12N6MTFRASE"/>
</dbReference>
<feature type="domain" description="DNA methylase adenine-specific" evidence="8">
    <location>
        <begin position="119"/>
        <end position="431"/>
    </location>
</feature>
<dbReference type="Gene3D" id="3.40.50.150">
    <property type="entry name" value="Vaccinia Virus protein VP39"/>
    <property type="match status" value="1"/>
</dbReference>
<dbReference type="GO" id="GO:0032259">
    <property type="term" value="P:methylation"/>
    <property type="evidence" value="ECO:0007669"/>
    <property type="project" value="UniProtKB-KW"/>
</dbReference>
<dbReference type="PANTHER" id="PTHR42933">
    <property type="entry name" value="SLR6095 PROTEIN"/>
    <property type="match status" value="1"/>
</dbReference>
<dbReference type="EC" id="2.1.1.72" evidence="2"/>
<dbReference type="GO" id="GO:0009307">
    <property type="term" value="P:DNA restriction-modification system"/>
    <property type="evidence" value="ECO:0007669"/>
    <property type="project" value="UniProtKB-KW"/>
</dbReference>
<evidence type="ECO:0000256" key="3">
    <source>
        <dbReference type="ARBA" id="ARBA00022603"/>
    </source>
</evidence>
<evidence type="ECO:0000256" key="5">
    <source>
        <dbReference type="ARBA" id="ARBA00022691"/>
    </source>
</evidence>
<sequence>MSTHNIVQKLWSLCDILRDDGITYHQYVTELTLLLFLKMAQETQTEHRLPAGWRWADLTARNGVDQLDHYRRGLLVLGGAPDPLVAAVYRDAGTSIKEPRHLAQLVADIDALDWYSARTDGLGDLYEGLLEKNANETKSGAGQYFTPRPLIRAMVEVLKPQPGEVIQDPAAGTGGFLIAADHYIKQQTDDLFTLTLAQQEFQRKRAFVGMELVPDAQRLALMNCMLHDIEGTGQGPVRVGSTLSAEGTELRDADLILANPPFGTKKGGGLPTRDDFSYPTSNKQFAFLQHIYRSLKPGGRAGVVLPDNVLFEANVGKQIRADLMDKCRLHTILRLPTGIFYAQGVKTNVLFFERGRTPTGNTDAVWVYDLRANMPQFGKRTPFTLDHLRPFIDAYGERADGTSPRVDGGEAGRFRRFSRDEIAQRDDSLDLSWLKDDNAEDAADLPEPAALAQAAMQELEHAMTELDAILAELGAEVDG</sequence>
<accession>A0A480AUP4</accession>
<keyword evidence="10" id="KW-0540">Nuclease</keyword>
<keyword evidence="10" id="KW-0255">Endonuclease</keyword>
<dbReference type="InterPro" id="IPR002052">
    <property type="entry name" value="DNA_methylase_N6_adenine_CS"/>
</dbReference>
<keyword evidence="11" id="KW-1185">Reference proteome</keyword>
<gene>
    <name evidence="10" type="primary">hsdM</name>
    <name evidence="10" type="ORF">AQPW35_42320</name>
</gene>
<dbReference type="InterPro" id="IPR003356">
    <property type="entry name" value="DNA_methylase_A-5"/>
</dbReference>
<keyword evidence="6" id="KW-0680">Restriction system</keyword>
<evidence type="ECO:0000256" key="4">
    <source>
        <dbReference type="ARBA" id="ARBA00022679"/>
    </source>
</evidence>
<comment type="similarity">
    <text evidence="1">Belongs to the N(4)/N(6)-methyltransferase family.</text>
</comment>
<feature type="domain" description="N6 adenine-specific DNA methyltransferase N-terminal" evidence="9">
    <location>
        <begin position="7"/>
        <end position="48"/>
    </location>
</feature>
<dbReference type="PROSITE" id="PS00092">
    <property type="entry name" value="N6_MTASE"/>
    <property type="match status" value="1"/>
</dbReference>
<reference evidence="11" key="1">
    <citation type="submission" date="2019-03" db="EMBL/GenBank/DDBJ databases">
        <title>Aquabacterium pictum sp.nov., the first bacteriochlorophyll a-containing freshwater bacterium in the genus Aquabacterium of the class Betaproteobacteria.</title>
        <authorList>
            <person name="Hirose S."/>
            <person name="Tank M."/>
            <person name="Hara E."/>
            <person name="Tamaki H."/>
            <person name="Takaichi S."/>
            <person name="Haruta S."/>
            <person name="Hanada S."/>
        </authorList>
    </citation>
    <scope>NUCLEOTIDE SEQUENCE [LARGE SCALE GENOMIC DNA]</scope>
    <source>
        <strain evidence="11">W35</strain>
    </source>
</reference>
<dbReference type="InterPro" id="IPR051537">
    <property type="entry name" value="DNA_Adenine_Mtase"/>
</dbReference>
<keyword evidence="4" id="KW-0808">Transferase</keyword>
<keyword evidence="10" id="KW-0378">Hydrolase</keyword>
<dbReference type="InterPro" id="IPR022749">
    <property type="entry name" value="D12N6_MeTrfase_N"/>
</dbReference>
<dbReference type="InterPro" id="IPR038333">
    <property type="entry name" value="T1MK-like_N_sf"/>
</dbReference>
<dbReference type="Gene3D" id="1.20.1260.30">
    <property type="match status" value="1"/>
</dbReference>
<dbReference type="InterPro" id="IPR029063">
    <property type="entry name" value="SAM-dependent_MTases_sf"/>
</dbReference>
<organism evidence="10 11">
    <name type="scientific">Pseudaquabacterium pictum</name>
    <dbReference type="NCBI Taxonomy" id="2315236"/>
    <lineage>
        <taxon>Bacteria</taxon>
        <taxon>Pseudomonadati</taxon>
        <taxon>Pseudomonadota</taxon>
        <taxon>Betaproteobacteria</taxon>
        <taxon>Burkholderiales</taxon>
        <taxon>Sphaerotilaceae</taxon>
        <taxon>Pseudaquabacterium</taxon>
    </lineage>
</organism>
<keyword evidence="5" id="KW-0949">S-adenosyl-L-methionine</keyword>